<evidence type="ECO:0000256" key="1">
    <source>
        <dbReference type="SAM" id="MobiDB-lite"/>
    </source>
</evidence>
<protein>
    <submittedName>
        <fullName evidence="2">Uncharacterized protein</fullName>
    </submittedName>
</protein>
<accession>A0AAV7UVS9</accession>
<organism evidence="2 3">
    <name type="scientific">Pleurodeles waltl</name>
    <name type="common">Iberian ribbed newt</name>
    <dbReference type="NCBI Taxonomy" id="8319"/>
    <lineage>
        <taxon>Eukaryota</taxon>
        <taxon>Metazoa</taxon>
        <taxon>Chordata</taxon>
        <taxon>Craniata</taxon>
        <taxon>Vertebrata</taxon>
        <taxon>Euteleostomi</taxon>
        <taxon>Amphibia</taxon>
        <taxon>Batrachia</taxon>
        <taxon>Caudata</taxon>
        <taxon>Salamandroidea</taxon>
        <taxon>Salamandridae</taxon>
        <taxon>Pleurodelinae</taxon>
        <taxon>Pleurodeles</taxon>
    </lineage>
</organism>
<evidence type="ECO:0000313" key="2">
    <source>
        <dbReference type="EMBL" id="KAJ1192687.1"/>
    </source>
</evidence>
<name>A0AAV7UVS9_PLEWA</name>
<keyword evidence="3" id="KW-1185">Reference proteome</keyword>
<dbReference type="EMBL" id="JANPWB010000004">
    <property type="protein sequence ID" value="KAJ1192687.1"/>
    <property type="molecule type" value="Genomic_DNA"/>
</dbReference>
<comment type="caution">
    <text evidence="2">The sequence shown here is derived from an EMBL/GenBank/DDBJ whole genome shotgun (WGS) entry which is preliminary data.</text>
</comment>
<gene>
    <name evidence="2" type="ORF">NDU88_001993</name>
</gene>
<reference evidence="2" key="1">
    <citation type="journal article" date="2022" name="bioRxiv">
        <title>Sequencing and chromosome-scale assembly of the giantPleurodeles waltlgenome.</title>
        <authorList>
            <person name="Brown T."/>
            <person name="Elewa A."/>
            <person name="Iarovenko S."/>
            <person name="Subramanian E."/>
            <person name="Araus A.J."/>
            <person name="Petzold A."/>
            <person name="Susuki M."/>
            <person name="Suzuki K.-i.T."/>
            <person name="Hayashi T."/>
            <person name="Toyoda A."/>
            <person name="Oliveira C."/>
            <person name="Osipova E."/>
            <person name="Leigh N.D."/>
            <person name="Simon A."/>
            <person name="Yun M.H."/>
        </authorList>
    </citation>
    <scope>NUCLEOTIDE SEQUENCE</scope>
    <source>
        <strain evidence="2">20211129_DDA</strain>
        <tissue evidence="2">Liver</tissue>
    </source>
</reference>
<dbReference type="AlphaFoldDB" id="A0AAV7UVS9"/>
<feature type="compositionally biased region" description="Polar residues" evidence="1">
    <location>
        <begin position="104"/>
        <end position="114"/>
    </location>
</feature>
<feature type="region of interest" description="Disordered" evidence="1">
    <location>
        <begin position="103"/>
        <end position="147"/>
    </location>
</feature>
<proteinExistence type="predicted"/>
<dbReference type="Proteomes" id="UP001066276">
    <property type="component" value="Chromosome 2_2"/>
</dbReference>
<evidence type="ECO:0000313" key="3">
    <source>
        <dbReference type="Proteomes" id="UP001066276"/>
    </source>
</evidence>
<sequence>MLQDLNNLIKREQKDPDTVYHLRQCSSFLDRLKTMPSILAEILAAIKLSKSSLALEPASKSDSENLQQINYEACQFGKVQDTSDLKPCFESCHGDVLDTEKVANGTSKQRTTEISLEPLAYSPSQSSPTRFQDGALQKAKPPMTKRV</sequence>